<evidence type="ECO:0000259" key="2">
    <source>
        <dbReference type="Pfam" id="PF02120"/>
    </source>
</evidence>
<evidence type="ECO:0000256" key="1">
    <source>
        <dbReference type="SAM" id="MobiDB-lite"/>
    </source>
</evidence>
<dbReference type="CDD" id="cd17470">
    <property type="entry name" value="T3SS_Flik_C"/>
    <property type="match status" value="1"/>
</dbReference>
<dbReference type="InterPro" id="IPR038610">
    <property type="entry name" value="FliK-like_C_sf"/>
</dbReference>
<gene>
    <name evidence="3" type="ORF">LH47_00664</name>
</gene>
<keyword evidence="3" id="KW-0282">Flagellum</keyword>
<dbReference type="PATRIC" id="fig|404937.3.peg.681"/>
<evidence type="ECO:0000313" key="3">
    <source>
        <dbReference type="EMBL" id="KIQ95254.1"/>
    </source>
</evidence>
<dbReference type="EMBL" id="JXTH01000008">
    <property type="protein sequence ID" value="KIQ95254.1"/>
    <property type="molecule type" value="Genomic_DNA"/>
</dbReference>
<proteinExistence type="predicted"/>
<keyword evidence="3" id="KW-0969">Cilium</keyword>
<sequence>MNIVSVSLMAPSSGQNQQIAAQTGDSNAFAHIIASLRQETKTLQPFVEAPEIAQTVDWEQLQQWFAQLPVYDGYAEKQTLSNDAVQAFLSLLPEETKNDMIERFSSGQPLEMMFSPKDERNVEDELMLVLALFQLEQKQWTIPEPIIEQVRQMMQTTFGMRNEQSGTITAMLQALTKEMNESEKRTNDYMPKQVQSLLKDVPLTVPHQKEEKMNTKAVSLPEDGRINMKAVSLSKDVGINTRAVSLPEDGRINMKAVSLSKDVGINTKAASWSEDGQINTRAVSLPEDGRMNTTNALLFKQGTQAMQKEFLSPLQVPKELVTLQQESKQSVARLYEHVLHVGQQTNEHAPMGLKTIDTTKDTPFVTQFERILRTSKLTQWKNGNTQMLIRLHPEHLGYVTIKLIQQKGKLTAKMITSTDAAKQLVEQHIHQLSHIVDHITVEKFHVFDEAKFRDHSFQQQKQQHQEQQKEQKKQHDESFDEWLKEWIDFEKR</sequence>
<dbReference type="AlphaFoldDB" id="A0A0D0R0K8"/>
<dbReference type="RefSeq" id="WP_043964765.1">
    <property type="nucleotide sequence ID" value="NZ_JXTH01000008.1"/>
</dbReference>
<reference evidence="3 4" key="1">
    <citation type="submission" date="2015-01" db="EMBL/GenBank/DDBJ databases">
        <title>Draft genome of Anoxybacillus thermarum strain AF/04.</title>
        <authorList>
            <person name="Poli A."/>
            <person name="Nicolaus B."/>
            <person name="Chan K.-G."/>
            <person name="Kahar U.M."/>
            <person name="Yaakob A.S."/>
            <person name="Chan C.S."/>
            <person name="Goh K.M."/>
        </authorList>
    </citation>
    <scope>NUCLEOTIDE SEQUENCE [LARGE SCALE GENOMIC DNA]</scope>
    <source>
        <strain evidence="3 4">AF/04</strain>
    </source>
</reference>
<feature type="region of interest" description="Disordered" evidence="1">
    <location>
        <begin position="455"/>
        <end position="477"/>
    </location>
</feature>
<comment type="caution">
    <text evidence="3">The sequence shown here is derived from an EMBL/GenBank/DDBJ whole genome shotgun (WGS) entry which is preliminary data.</text>
</comment>
<keyword evidence="3" id="KW-0966">Cell projection</keyword>
<evidence type="ECO:0000313" key="4">
    <source>
        <dbReference type="Proteomes" id="UP000032102"/>
    </source>
</evidence>
<feature type="compositionally biased region" description="Basic and acidic residues" evidence="1">
    <location>
        <begin position="463"/>
        <end position="477"/>
    </location>
</feature>
<dbReference type="Pfam" id="PF02120">
    <property type="entry name" value="Flg_hook"/>
    <property type="match status" value="1"/>
</dbReference>
<name>A0A0D0R0K8_9BACL</name>
<protein>
    <submittedName>
        <fullName evidence="3">Flagellar hook-length control protein FliK</fullName>
    </submittedName>
</protein>
<feature type="domain" description="Flagellar hook-length control protein-like C-terminal" evidence="2">
    <location>
        <begin position="377"/>
        <end position="434"/>
    </location>
</feature>
<keyword evidence="4" id="KW-1185">Reference proteome</keyword>
<dbReference type="Proteomes" id="UP000032102">
    <property type="component" value="Unassembled WGS sequence"/>
</dbReference>
<dbReference type="InterPro" id="IPR021136">
    <property type="entry name" value="Flagellar_hook_control-like_C"/>
</dbReference>
<accession>A0A0D0R0K8</accession>
<organism evidence="3 4">
    <name type="scientific">Anoxybacillus thermarum</name>
    <dbReference type="NCBI Taxonomy" id="404937"/>
    <lineage>
        <taxon>Bacteria</taxon>
        <taxon>Bacillati</taxon>
        <taxon>Bacillota</taxon>
        <taxon>Bacilli</taxon>
        <taxon>Bacillales</taxon>
        <taxon>Anoxybacillaceae</taxon>
        <taxon>Anoxybacillus</taxon>
    </lineage>
</organism>
<dbReference type="Gene3D" id="3.30.750.140">
    <property type="match status" value="1"/>
</dbReference>